<dbReference type="Proteomes" id="UP001432292">
    <property type="component" value="Chromosome"/>
</dbReference>
<dbReference type="EMBL" id="CP108473">
    <property type="protein sequence ID" value="WUS26594.1"/>
    <property type="molecule type" value="Genomic_DNA"/>
</dbReference>
<feature type="region of interest" description="Disordered" evidence="1">
    <location>
        <begin position="1"/>
        <end position="29"/>
    </location>
</feature>
<sequence>MDDEAEVVDAELADNGHLPAAHSDTAPSRPVVDRHTILARGEALPTEAGQLTYTERDLYVSEATAERLKNKSKPRNTSKTCDSQRGMLKTQCEQQSHVHRPCTTATYVAYVATFI</sequence>
<reference evidence="3" key="2">
    <citation type="submission" date="2022-10" db="EMBL/GenBank/DDBJ databases">
        <title>The complete genomes of actinobacterial strains from the NBC collection.</title>
        <authorList>
            <person name="Joergensen T.S."/>
            <person name="Alvarez Arevalo M."/>
            <person name="Sterndorff E.B."/>
            <person name="Faurdal D."/>
            <person name="Vuksanovic O."/>
            <person name="Mourched A.-S."/>
            <person name="Charusanti P."/>
            <person name="Shaw S."/>
            <person name="Blin K."/>
            <person name="Weber T."/>
        </authorList>
    </citation>
    <scope>NUCLEOTIDE SEQUENCE</scope>
    <source>
        <strain evidence="3">NBC_01256</strain>
    </source>
</reference>
<dbReference type="AlphaFoldDB" id="A0A640SDH5"/>
<dbReference type="Proteomes" id="UP000435837">
    <property type="component" value="Unassembled WGS sequence"/>
</dbReference>
<dbReference type="EMBL" id="BLIN01000005">
    <property type="protein sequence ID" value="GFE08542.1"/>
    <property type="molecule type" value="Genomic_DNA"/>
</dbReference>
<protein>
    <submittedName>
        <fullName evidence="2">Uncharacterized protein</fullName>
    </submittedName>
</protein>
<evidence type="ECO:0000313" key="2">
    <source>
        <dbReference type="EMBL" id="GFE08542.1"/>
    </source>
</evidence>
<accession>A0A640SDH5</accession>
<evidence type="ECO:0000256" key="1">
    <source>
        <dbReference type="SAM" id="MobiDB-lite"/>
    </source>
</evidence>
<organism evidence="2 4">
    <name type="scientific">Streptomyces caniferus</name>
    <dbReference type="NCBI Taxonomy" id="285557"/>
    <lineage>
        <taxon>Bacteria</taxon>
        <taxon>Bacillati</taxon>
        <taxon>Actinomycetota</taxon>
        <taxon>Actinomycetes</taxon>
        <taxon>Kitasatosporales</taxon>
        <taxon>Streptomycetaceae</taxon>
        <taxon>Streptomyces</taxon>
    </lineage>
</organism>
<feature type="compositionally biased region" description="Acidic residues" evidence="1">
    <location>
        <begin position="1"/>
        <end position="12"/>
    </location>
</feature>
<dbReference type="OrthoDB" id="9815875at2"/>
<dbReference type="RefSeq" id="WP_159479408.1">
    <property type="nucleotide sequence ID" value="NZ_BAAATH010000009.1"/>
</dbReference>
<evidence type="ECO:0000313" key="4">
    <source>
        <dbReference type="Proteomes" id="UP000435837"/>
    </source>
</evidence>
<gene>
    <name evidence="3" type="ORF">OG727_32270</name>
    <name evidence="2" type="ORF">Scani_48100</name>
</gene>
<keyword evidence="5" id="KW-1185">Reference proteome</keyword>
<proteinExistence type="predicted"/>
<evidence type="ECO:0000313" key="3">
    <source>
        <dbReference type="EMBL" id="WUS26594.1"/>
    </source>
</evidence>
<reference evidence="2 4" key="1">
    <citation type="submission" date="2019-12" db="EMBL/GenBank/DDBJ databases">
        <title>Whole genome shotgun sequence of Streptomyces caniferus NBRC 15389.</title>
        <authorList>
            <person name="Ichikawa N."/>
            <person name="Kimura A."/>
            <person name="Kitahashi Y."/>
            <person name="Komaki H."/>
            <person name="Tamura T."/>
        </authorList>
    </citation>
    <scope>NUCLEOTIDE SEQUENCE [LARGE SCALE GENOMIC DNA]</scope>
    <source>
        <strain evidence="2 4">NBRC 15389</strain>
    </source>
</reference>
<name>A0A640SDH5_9ACTN</name>
<dbReference type="GeneID" id="96634293"/>
<evidence type="ECO:0000313" key="5">
    <source>
        <dbReference type="Proteomes" id="UP001432292"/>
    </source>
</evidence>